<keyword evidence="3 6" id="KW-1133">Transmembrane helix</keyword>
<dbReference type="InterPro" id="IPR005828">
    <property type="entry name" value="MFS_sugar_transport-like"/>
</dbReference>
<evidence type="ECO:0000256" key="2">
    <source>
        <dbReference type="ARBA" id="ARBA00022692"/>
    </source>
</evidence>
<dbReference type="PROSITE" id="PS00217">
    <property type="entry name" value="SUGAR_TRANSPORT_2"/>
    <property type="match status" value="1"/>
</dbReference>
<feature type="domain" description="Major facilitator superfamily (MFS) profile" evidence="7">
    <location>
        <begin position="36"/>
        <end position="608"/>
    </location>
</feature>
<organism evidence="8 9">
    <name type="scientific">Lophiotrema nucula</name>
    <dbReference type="NCBI Taxonomy" id="690887"/>
    <lineage>
        <taxon>Eukaryota</taxon>
        <taxon>Fungi</taxon>
        <taxon>Dikarya</taxon>
        <taxon>Ascomycota</taxon>
        <taxon>Pezizomycotina</taxon>
        <taxon>Dothideomycetes</taxon>
        <taxon>Pleosporomycetidae</taxon>
        <taxon>Pleosporales</taxon>
        <taxon>Lophiotremataceae</taxon>
        <taxon>Lophiotrema</taxon>
    </lineage>
</organism>
<keyword evidence="4 6" id="KW-0472">Membrane</keyword>
<dbReference type="InterPro" id="IPR005829">
    <property type="entry name" value="Sugar_transporter_CS"/>
</dbReference>
<comment type="subcellular location">
    <subcellularLocation>
        <location evidence="1">Membrane</location>
        <topology evidence="1">Multi-pass membrane protein</topology>
    </subcellularLocation>
</comment>
<name>A0A6A5Z7G2_9PLEO</name>
<evidence type="ECO:0000256" key="6">
    <source>
        <dbReference type="SAM" id="Phobius"/>
    </source>
</evidence>
<dbReference type="Proteomes" id="UP000799770">
    <property type="component" value="Unassembled WGS sequence"/>
</dbReference>
<reference evidence="8" key="1">
    <citation type="journal article" date="2020" name="Stud. Mycol.">
        <title>101 Dothideomycetes genomes: a test case for predicting lifestyles and emergence of pathogens.</title>
        <authorList>
            <person name="Haridas S."/>
            <person name="Albert R."/>
            <person name="Binder M."/>
            <person name="Bloem J."/>
            <person name="Labutti K."/>
            <person name="Salamov A."/>
            <person name="Andreopoulos B."/>
            <person name="Baker S."/>
            <person name="Barry K."/>
            <person name="Bills G."/>
            <person name="Bluhm B."/>
            <person name="Cannon C."/>
            <person name="Castanera R."/>
            <person name="Culley D."/>
            <person name="Daum C."/>
            <person name="Ezra D."/>
            <person name="Gonzalez J."/>
            <person name="Henrissat B."/>
            <person name="Kuo A."/>
            <person name="Liang C."/>
            <person name="Lipzen A."/>
            <person name="Lutzoni F."/>
            <person name="Magnuson J."/>
            <person name="Mondo S."/>
            <person name="Nolan M."/>
            <person name="Ohm R."/>
            <person name="Pangilinan J."/>
            <person name="Park H.-J."/>
            <person name="Ramirez L."/>
            <person name="Alfaro M."/>
            <person name="Sun H."/>
            <person name="Tritt A."/>
            <person name="Yoshinaga Y."/>
            <person name="Zwiers L.-H."/>
            <person name="Turgeon B."/>
            <person name="Goodwin S."/>
            <person name="Spatafora J."/>
            <person name="Crous P."/>
            <person name="Grigoriev I."/>
        </authorList>
    </citation>
    <scope>NUCLEOTIDE SEQUENCE</scope>
    <source>
        <strain evidence="8">CBS 627.86</strain>
    </source>
</reference>
<feature type="transmembrane region" description="Helical" evidence="6">
    <location>
        <begin position="514"/>
        <end position="535"/>
    </location>
</feature>
<evidence type="ECO:0000256" key="5">
    <source>
        <dbReference type="SAM" id="MobiDB-lite"/>
    </source>
</evidence>
<keyword evidence="2 6" id="KW-0812">Transmembrane</keyword>
<dbReference type="InterPro" id="IPR020846">
    <property type="entry name" value="MFS_dom"/>
</dbReference>
<feature type="transmembrane region" description="Helical" evidence="6">
    <location>
        <begin position="582"/>
        <end position="604"/>
    </location>
</feature>
<dbReference type="EMBL" id="ML977325">
    <property type="protein sequence ID" value="KAF2114308.1"/>
    <property type="molecule type" value="Genomic_DNA"/>
</dbReference>
<evidence type="ECO:0000256" key="3">
    <source>
        <dbReference type="ARBA" id="ARBA00022989"/>
    </source>
</evidence>
<feature type="transmembrane region" description="Helical" evidence="6">
    <location>
        <begin position="456"/>
        <end position="476"/>
    </location>
</feature>
<evidence type="ECO:0000256" key="4">
    <source>
        <dbReference type="ARBA" id="ARBA00023136"/>
    </source>
</evidence>
<evidence type="ECO:0000259" key="7">
    <source>
        <dbReference type="PROSITE" id="PS50850"/>
    </source>
</evidence>
<protein>
    <submittedName>
        <fullName evidence="8">Major facilitator superfamily domain-containing protein</fullName>
    </submittedName>
</protein>
<dbReference type="PROSITE" id="PS50850">
    <property type="entry name" value="MFS"/>
    <property type="match status" value="1"/>
</dbReference>
<feature type="transmembrane region" description="Helical" evidence="6">
    <location>
        <begin position="105"/>
        <end position="123"/>
    </location>
</feature>
<dbReference type="InterPro" id="IPR036259">
    <property type="entry name" value="MFS_trans_sf"/>
</dbReference>
<dbReference type="Gene3D" id="1.20.1250.20">
    <property type="entry name" value="MFS general substrate transporter like domains"/>
    <property type="match status" value="2"/>
</dbReference>
<dbReference type="GO" id="GO:0016020">
    <property type="term" value="C:membrane"/>
    <property type="evidence" value="ECO:0007669"/>
    <property type="project" value="UniProtKB-SubCell"/>
</dbReference>
<dbReference type="AlphaFoldDB" id="A0A6A5Z7G2"/>
<accession>A0A6A5Z7G2</accession>
<dbReference type="OrthoDB" id="433512at2759"/>
<dbReference type="SUPFAM" id="SSF103473">
    <property type="entry name" value="MFS general substrate transporter"/>
    <property type="match status" value="1"/>
</dbReference>
<feature type="transmembrane region" description="Helical" evidence="6">
    <location>
        <begin position="143"/>
        <end position="165"/>
    </location>
</feature>
<feature type="transmembrane region" description="Helical" evidence="6">
    <location>
        <begin position="224"/>
        <end position="247"/>
    </location>
</feature>
<evidence type="ECO:0000313" key="8">
    <source>
        <dbReference type="EMBL" id="KAF2114308.1"/>
    </source>
</evidence>
<keyword evidence="9" id="KW-1185">Reference proteome</keyword>
<feature type="region of interest" description="Disordered" evidence="5">
    <location>
        <begin position="327"/>
        <end position="364"/>
    </location>
</feature>
<evidence type="ECO:0000313" key="9">
    <source>
        <dbReference type="Proteomes" id="UP000799770"/>
    </source>
</evidence>
<sequence>MLAIDNAELTVARQTDEQRETRITAIIDQHGFNVRVYLVAASGFFTDSYNLFATNVISPSLAYIYWNGETSTHNERDINVATLSGSLLGMLLFGHLCDRYGRQKLYGIELLIVIVATLGMAQASAGFQSSSGAHSMSLRSWIIFWRFVLGVGIGAEYPLSAVITAEWASKKSRARMLAAVFMMQPLGQLMAWLVGLGALKGISRSRGLSPDETSYDVAAPVIDSVWRCVIGVGAFPAFLAIVARLSIPETPRYTLLIQQNDAQAQKDAVRVYGSSSVGDTRAGPATAGGLKQAHVEVHNSGLGIDDVDGIAVVAGPSSAAVQPLRNTNDTTVVGPNNMPAAYDSTNGKSVLPKKKSKWRKRQRKDRKRIQQFTWPEIYHFFIDEGNWRLLAGTSLCWFILDVGFYGLGLNNPRTISKIWMSEPGKVTGSLPTWNSDFSDPDATIYKVLKQDIERSMITISIGSLIGSLVLLKLIKYVPRSTWLAWSFVVLAILFAVAGGSFFRAYQSGLHALTLALYIFSQLIFNLGPNTITFMIPAEVFPTRYRGTCHGIAAASGKLGSIVIQLILPVTHITRTGTEAAPFAYLLISFAVLMLFGALVAWAWIPDVQDARRGFAHAGHDGLEGASDDPKMRKSFSDRWEVPSKSLEVLGKGRVGVEISERPIGLRANLWRVYREAGEVVAVWRKEVRDMFAGRSS</sequence>
<feature type="transmembrane region" description="Helical" evidence="6">
    <location>
        <begin position="177"/>
        <end position="199"/>
    </location>
</feature>
<proteinExistence type="predicted"/>
<feature type="compositionally biased region" description="Basic residues" evidence="5">
    <location>
        <begin position="351"/>
        <end position="364"/>
    </location>
</feature>
<evidence type="ECO:0000256" key="1">
    <source>
        <dbReference type="ARBA" id="ARBA00004141"/>
    </source>
</evidence>
<dbReference type="Pfam" id="PF00083">
    <property type="entry name" value="Sugar_tr"/>
    <property type="match status" value="2"/>
</dbReference>
<dbReference type="PANTHER" id="PTHR24064">
    <property type="entry name" value="SOLUTE CARRIER FAMILY 22 MEMBER"/>
    <property type="match status" value="1"/>
</dbReference>
<feature type="transmembrane region" description="Helical" evidence="6">
    <location>
        <begin position="482"/>
        <end position="502"/>
    </location>
</feature>
<gene>
    <name evidence="8" type="ORF">BDV96DRAFT_647014</name>
</gene>
<dbReference type="GO" id="GO:0022857">
    <property type="term" value="F:transmembrane transporter activity"/>
    <property type="evidence" value="ECO:0007669"/>
    <property type="project" value="InterPro"/>
</dbReference>